<dbReference type="Proteomes" id="UP000198569">
    <property type="component" value="Unassembled WGS sequence"/>
</dbReference>
<dbReference type="EMBL" id="FNMV01000011">
    <property type="protein sequence ID" value="SDX49585.1"/>
    <property type="molecule type" value="Genomic_DNA"/>
</dbReference>
<name>A0A1H3C687_9FLAO</name>
<feature type="transmembrane region" description="Helical" evidence="1">
    <location>
        <begin position="6"/>
        <end position="29"/>
    </location>
</feature>
<sequence>MRDNSNTFIYVVAGIIILHFVVGFAWLIMKLTKKKDKDK</sequence>
<dbReference type="AlphaFoldDB" id="A0A1H3C687"/>
<gene>
    <name evidence="2" type="ORF">SAMN05444338_11114</name>
</gene>
<keyword evidence="1" id="KW-0812">Transmembrane</keyword>
<dbReference type="STRING" id="229203.SAMN05444338_11114"/>
<organism evidence="2 3">
    <name type="scientific">Flavobacterium degerlachei</name>
    <dbReference type="NCBI Taxonomy" id="229203"/>
    <lineage>
        <taxon>Bacteria</taxon>
        <taxon>Pseudomonadati</taxon>
        <taxon>Bacteroidota</taxon>
        <taxon>Flavobacteriia</taxon>
        <taxon>Flavobacteriales</taxon>
        <taxon>Flavobacteriaceae</taxon>
        <taxon>Flavobacterium</taxon>
    </lineage>
</organism>
<keyword evidence="1" id="KW-1133">Transmembrane helix</keyword>
<keyword evidence="1" id="KW-0472">Membrane</keyword>
<evidence type="ECO:0000256" key="1">
    <source>
        <dbReference type="SAM" id="Phobius"/>
    </source>
</evidence>
<evidence type="ECO:0000313" key="2">
    <source>
        <dbReference type="EMBL" id="SDX49585.1"/>
    </source>
</evidence>
<proteinExistence type="predicted"/>
<protein>
    <submittedName>
        <fullName evidence="2">Uncharacterized protein</fullName>
    </submittedName>
</protein>
<reference evidence="3" key="1">
    <citation type="submission" date="2016-10" db="EMBL/GenBank/DDBJ databases">
        <authorList>
            <person name="Varghese N."/>
            <person name="Submissions S."/>
        </authorList>
    </citation>
    <scope>NUCLEOTIDE SEQUENCE [LARGE SCALE GENOMIC DNA]</scope>
    <source>
        <strain evidence="3">DSM 15718</strain>
    </source>
</reference>
<evidence type="ECO:0000313" key="3">
    <source>
        <dbReference type="Proteomes" id="UP000198569"/>
    </source>
</evidence>
<keyword evidence="3" id="KW-1185">Reference proteome</keyword>
<accession>A0A1H3C687</accession>